<dbReference type="InterPro" id="IPR047057">
    <property type="entry name" value="MerR_fam"/>
</dbReference>
<dbReference type="PANTHER" id="PTHR30204:SF93">
    <property type="entry name" value="HTH MERR-TYPE DOMAIN-CONTAINING PROTEIN"/>
    <property type="match status" value="1"/>
</dbReference>
<name>A0AAP5T8X6_9MICC</name>
<evidence type="ECO:0000259" key="2">
    <source>
        <dbReference type="PROSITE" id="PS50937"/>
    </source>
</evidence>
<evidence type="ECO:0000256" key="1">
    <source>
        <dbReference type="ARBA" id="ARBA00023125"/>
    </source>
</evidence>
<dbReference type="SMART" id="SM00422">
    <property type="entry name" value="HTH_MERR"/>
    <property type="match status" value="1"/>
</dbReference>
<dbReference type="PANTHER" id="PTHR30204">
    <property type="entry name" value="REDOX-CYCLING DRUG-SENSING TRANSCRIPTIONAL ACTIVATOR SOXR"/>
    <property type="match status" value="1"/>
</dbReference>
<reference evidence="3" key="1">
    <citation type="submission" date="2023-10" db="EMBL/GenBank/DDBJ databases">
        <title>Development of a sustainable strategy for remediation of hydrocarbon-contaminated territories based on the waste exchange concept.</title>
        <authorList>
            <person name="Krivoruchko A."/>
        </authorList>
    </citation>
    <scope>NUCLEOTIDE SEQUENCE</scope>
    <source>
        <strain evidence="3">IEGM 1325</strain>
    </source>
</reference>
<proteinExistence type="predicted"/>
<dbReference type="SUPFAM" id="SSF46955">
    <property type="entry name" value="Putative DNA-binding domain"/>
    <property type="match status" value="1"/>
</dbReference>
<dbReference type="InterPro" id="IPR000551">
    <property type="entry name" value="MerR-type_HTH_dom"/>
</dbReference>
<dbReference type="PRINTS" id="PR00040">
    <property type="entry name" value="HTHMERR"/>
</dbReference>
<dbReference type="AlphaFoldDB" id="A0AAP5T8X6"/>
<gene>
    <name evidence="3" type="ORF">R4064_11555</name>
</gene>
<evidence type="ECO:0000313" key="4">
    <source>
        <dbReference type="Proteomes" id="UP001185728"/>
    </source>
</evidence>
<dbReference type="Gene3D" id="1.10.1660.10">
    <property type="match status" value="1"/>
</dbReference>
<accession>A0AAP5T8X6</accession>
<organism evidence="3 4">
    <name type="scientific">Micrococcus yunnanensis</name>
    <dbReference type="NCBI Taxonomy" id="566027"/>
    <lineage>
        <taxon>Bacteria</taxon>
        <taxon>Bacillati</taxon>
        <taxon>Actinomycetota</taxon>
        <taxon>Actinomycetes</taxon>
        <taxon>Micrococcales</taxon>
        <taxon>Micrococcaceae</taxon>
        <taxon>Micrococcus</taxon>
    </lineage>
</organism>
<feature type="domain" description="HTH merR-type" evidence="2">
    <location>
        <begin position="4"/>
        <end position="54"/>
    </location>
</feature>
<comment type="caution">
    <text evidence="3">The sequence shown here is derived from an EMBL/GenBank/DDBJ whole genome shotgun (WGS) entry which is preliminary data.</text>
</comment>
<dbReference type="InterPro" id="IPR009061">
    <property type="entry name" value="DNA-bd_dom_put_sf"/>
</dbReference>
<dbReference type="GO" id="GO:0003677">
    <property type="term" value="F:DNA binding"/>
    <property type="evidence" value="ECO:0007669"/>
    <property type="project" value="UniProtKB-KW"/>
</dbReference>
<protein>
    <submittedName>
        <fullName evidence="3">MerR family DNA-binding transcriptional regulator</fullName>
    </submittedName>
</protein>
<dbReference type="PROSITE" id="PS50937">
    <property type="entry name" value="HTH_MERR_2"/>
    <property type="match status" value="1"/>
</dbReference>
<dbReference type="PROSITE" id="PS00552">
    <property type="entry name" value="HTH_MERR_1"/>
    <property type="match status" value="1"/>
</dbReference>
<dbReference type="Proteomes" id="UP001185728">
    <property type="component" value="Unassembled WGS sequence"/>
</dbReference>
<evidence type="ECO:0000313" key="3">
    <source>
        <dbReference type="EMBL" id="MDV7178252.1"/>
    </source>
</evidence>
<keyword evidence="1 3" id="KW-0238">DNA-binding</keyword>
<dbReference type="EMBL" id="JAWLUK010000035">
    <property type="protein sequence ID" value="MDV7178252.1"/>
    <property type="molecule type" value="Genomic_DNA"/>
</dbReference>
<dbReference type="RefSeq" id="WP_317677172.1">
    <property type="nucleotide sequence ID" value="NZ_JAWLUK010000035.1"/>
</dbReference>
<dbReference type="GO" id="GO:0003700">
    <property type="term" value="F:DNA-binding transcription factor activity"/>
    <property type="evidence" value="ECO:0007669"/>
    <property type="project" value="InterPro"/>
</dbReference>
<dbReference type="Pfam" id="PF00376">
    <property type="entry name" value="MerR"/>
    <property type="match status" value="1"/>
</dbReference>
<sequence>MDWALTVGQVADELGVTVRMLHHYDELGLLNPSGRSAAGYRLYTAADLQHLARVIGILRRALLPRHHSHLPARARARLGSRREPAPGVVP</sequence>